<feature type="non-terminal residue" evidence="2">
    <location>
        <position position="68"/>
    </location>
</feature>
<organism evidence="2">
    <name type="scientific">Arion vulgaris</name>
    <dbReference type="NCBI Taxonomy" id="1028688"/>
    <lineage>
        <taxon>Eukaryota</taxon>
        <taxon>Metazoa</taxon>
        <taxon>Spiralia</taxon>
        <taxon>Lophotrochozoa</taxon>
        <taxon>Mollusca</taxon>
        <taxon>Gastropoda</taxon>
        <taxon>Heterobranchia</taxon>
        <taxon>Euthyneura</taxon>
        <taxon>Panpulmonata</taxon>
        <taxon>Eupulmonata</taxon>
        <taxon>Stylommatophora</taxon>
        <taxon>Helicina</taxon>
        <taxon>Arionoidea</taxon>
        <taxon>Arionidae</taxon>
        <taxon>Arion</taxon>
    </lineage>
</organism>
<evidence type="ECO:0000313" key="2">
    <source>
        <dbReference type="EMBL" id="CEK61101.1"/>
    </source>
</evidence>
<protein>
    <submittedName>
        <fullName evidence="2">Uncharacterized protein</fullName>
    </submittedName>
</protein>
<sequence>SCRLTWLILAFSFWHLSCSLHIFHGDSRHLQNRIVKENRKQHDLMNFAALSNILKSKRFIPQAVDLSS</sequence>
<dbReference type="AlphaFoldDB" id="A0A0B6YZH8"/>
<feature type="non-terminal residue" evidence="2">
    <location>
        <position position="1"/>
    </location>
</feature>
<name>A0A0B6YZH8_9EUPU</name>
<gene>
    <name evidence="2" type="primary">ORF41307</name>
</gene>
<proteinExistence type="predicted"/>
<evidence type="ECO:0000256" key="1">
    <source>
        <dbReference type="SAM" id="SignalP"/>
    </source>
</evidence>
<dbReference type="EMBL" id="HACG01014236">
    <property type="protein sequence ID" value="CEK61101.1"/>
    <property type="molecule type" value="Transcribed_RNA"/>
</dbReference>
<feature type="chain" id="PRO_5002110636" evidence="1">
    <location>
        <begin position="20"/>
        <end position="68"/>
    </location>
</feature>
<reference evidence="2" key="1">
    <citation type="submission" date="2014-12" db="EMBL/GenBank/DDBJ databases">
        <title>Insight into the proteome of Arion vulgaris.</title>
        <authorList>
            <person name="Aradska J."/>
            <person name="Bulat T."/>
            <person name="Smidak R."/>
            <person name="Sarate P."/>
            <person name="Gangsoo J."/>
            <person name="Sialana F."/>
            <person name="Bilban M."/>
            <person name="Lubec G."/>
        </authorList>
    </citation>
    <scope>NUCLEOTIDE SEQUENCE</scope>
    <source>
        <tissue evidence="2">Skin</tissue>
    </source>
</reference>
<keyword evidence="1" id="KW-0732">Signal</keyword>
<feature type="signal peptide" evidence="1">
    <location>
        <begin position="1"/>
        <end position="19"/>
    </location>
</feature>
<accession>A0A0B6YZH8</accession>